<dbReference type="GeneID" id="35382725"/>
<protein>
    <submittedName>
        <fullName evidence="1">Uncharacterized protein</fullName>
    </submittedName>
</protein>
<proteinExistence type="predicted"/>
<evidence type="ECO:0000313" key="1">
    <source>
        <dbReference type="EMBL" id="SNW62792.1"/>
    </source>
</evidence>
<accession>A0A2I2L5G8</accession>
<reference evidence="1" key="1">
    <citation type="submission" date="2017-08" db="EMBL/GenBank/DDBJ databases">
        <authorList>
            <consortium name="Urmite Genomes"/>
        </authorList>
    </citation>
    <scope>NUCLEOTIDE SEQUENCE [LARGE SCALE GENOMIC DNA]</scope>
    <source>
        <strain evidence="1">IHUMI-LCC2</strain>
    </source>
</reference>
<sequence length="168" mass="19633">MFNHIKYIFPIFHNIELSKKKIENVNIFTCKSNKLSNSSTSILNINIKDRDRITFNMIDDNIKFTIYNFLSMKSKVYKCSSGNYNNIRCIEDIYDIINRYPENVKGHYASLFNFIINEHALVGNNVNVIFKEDVGSMKCITTKVYTFPSPSFDSILLKQDRYNISIIL</sequence>
<dbReference type="KEGG" id="vg:35382725"/>
<evidence type="ECO:0000313" key="2">
    <source>
        <dbReference type="Proteomes" id="UP000236316"/>
    </source>
</evidence>
<gene>
    <name evidence="1" type="ORF">ORPV_888</name>
</gene>
<name>A0A2I2L5G8_9VIRU</name>
<keyword evidence="2" id="KW-1185">Reference proteome</keyword>
<organism evidence="1">
    <name type="scientific">Orpheovirus IHUMI-LCC2</name>
    <dbReference type="NCBI Taxonomy" id="2023057"/>
    <lineage>
        <taxon>Viruses</taxon>
        <taxon>Varidnaviria</taxon>
        <taxon>Bamfordvirae</taxon>
        <taxon>Nucleocytoviricota</taxon>
        <taxon>Megaviricetes</taxon>
        <taxon>Pimascovirales</taxon>
        <taxon>Ocovirineae</taxon>
        <taxon>Orpheoviridae</taxon>
        <taxon>Alphaorpheovirus</taxon>
        <taxon>Alphaorpheovirus massiliense</taxon>
    </lineage>
</organism>
<dbReference type="RefSeq" id="YP_009449094.1">
    <property type="nucleotide sequence ID" value="NC_036594.1"/>
</dbReference>
<dbReference type="Proteomes" id="UP000236316">
    <property type="component" value="Segment"/>
</dbReference>
<dbReference type="EMBL" id="LT906555">
    <property type="protein sequence ID" value="SNW62792.1"/>
    <property type="molecule type" value="Genomic_DNA"/>
</dbReference>